<keyword evidence="8" id="KW-0966">Cell projection</keyword>
<comment type="subcellular location">
    <subcellularLocation>
        <location evidence="5">Secreted</location>
    </subcellularLocation>
    <subcellularLocation>
        <location evidence="5">Bacterial flagellum</location>
    </subcellularLocation>
</comment>
<keyword evidence="8" id="KW-0969">Cilium</keyword>
<evidence type="ECO:0000256" key="3">
    <source>
        <dbReference type="ARBA" id="ARBA00023054"/>
    </source>
</evidence>
<evidence type="ECO:0000313" key="9">
    <source>
        <dbReference type="Proteomes" id="UP000821656"/>
    </source>
</evidence>
<accession>A0A9Q5GD11</accession>
<dbReference type="GO" id="GO:0009421">
    <property type="term" value="C:bacterial-type flagellum filament cap"/>
    <property type="evidence" value="ECO:0007669"/>
    <property type="project" value="InterPro"/>
</dbReference>
<evidence type="ECO:0000256" key="1">
    <source>
        <dbReference type="ARBA" id="ARBA00009764"/>
    </source>
</evidence>
<dbReference type="RefSeq" id="WP_077309180.1">
    <property type="nucleotide sequence ID" value="NZ_CP016090.1"/>
</dbReference>
<evidence type="ECO:0000313" key="8">
    <source>
        <dbReference type="EMBL" id="NRV09837.1"/>
    </source>
</evidence>
<dbReference type="PANTHER" id="PTHR30288">
    <property type="entry name" value="FLAGELLAR CAP/ASSEMBLY PROTEIN FLID"/>
    <property type="match status" value="1"/>
</dbReference>
<dbReference type="GO" id="GO:0071973">
    <property type="term" value="P:bacterial-type flagellum-dependent cell motility"/>
    <property type="evidence" value="ECO:0007669"/>
    <property type="project" value="TreeGrafter"/>
</dbReference>
<name>A0A9Q5GD11_CLOBE</name>
<dbReference type="InterPro" id="IPR010809">
    <property type="entry name" value="FliD_C"/>
</dbReference>
<keyword evidence="4 5" id="KW-0975">Bacterial flagellum</keyword>
<dbReference type="AlphaFoldDB" id="A0A9Q5GD11"/>
<comment type="similarity">
    <text evidence="1 5">Belongs to the FliD family.</text>
</comment>
<keyword evidence="8" id="KW-0282">Flagellum</keyword>
<sequence>MSSIQRITGTNSGLDVDTLVKTALKGDQSKIDKEVQNQKVMQYQQDQYKQIMSDASNFYDKYFDVLKSGSMMSTSAYQTETFTSSDGTKVTAKGLAGASLDNYSVSVTQLAAKASDSLSVNTTGNQTIKIGTATVTFKAVTDGNTTVSNYNTAIADEKLRNTNIINGTIPGDKTVAQAALDDLNGNTITAKYSEFSKSITFTASSFGSGGFTLNSNTKAVDKYLEATIKNSSGNIYTISSADKKTSNSVTIDNVQFDFKAPGASTATKPTSSLSDVSTLTTAIVGGDVSPITELTALAEDSTTTTTPAADGGKTTITKSADGTKITKRVTDSLGNTTTTTTDTNQPGITSVVDKNGIITTTDTSKSGSGYTLKTVKAGTTTTTTKTNDDGTIPIIKKIETSGTTTTATITLKNGTTTTTRKDVNSVGHTSTTIINEQEGTEGIVTTTIEATDGTTTSTTTKELKVGLDGKTTKTVTASNGATMTELAALSHLPTDTTVTAPDGSKTTTLTAGDGTKTTTLTATDGTTKAYQTVTAPDGTKTTTKYAPGGTTKTDQTVIAPDGTITTTKYASDGTTVTNQTVTTGAVYGTPTTLAGSTDVSDLKDKIVKFVDDYNTLISSINTKIFETRDKDYMPLTDEQKASMTDSQITAWEKKAQTGLLRKDSDLQRIVSEMKSAISTVVSGSGLSLEKIGITPVKDYTDKNGMLTVNEDKLTQALEDNGGDVKDLFIRAASSTDSGGALTQLKSALYSEFKTSTSSLSQKAGLVGSSTEFDNTLTKSIYKKKQLIADLNSSLTDKENALYKKYSNLETAMENINAQKSSLASMLGTS</sequence>
<gene>
    <name evidence="8" type="ORF">DFH45_002800</name>
</gene>
<dbReference type="InterPro" id="IPR003481">
    <property type="entry name" value="FliD_N"/>
</dbReference>
<dbReference type="EMBL" id="JABSXK010000001">
    <property type="protein sequence ID" value="NRV09837.1"/>
    <property type="molecule type" value="Genomic_DNA"/>
</dbReference>
<proteinExistence type="inferred from homology"/>
<keyword evidence="5" id="KW-0964">Secreted</keyword>
<dbReference type="Pfam" id="PF02465">
    <property type="entry name" value="FliD_N"/>
    <property type="match status" value="1"/>
</dbReference>
<dbReference type="Proteomes" id="UP000821656">
    <property type="component" value="Unassembled WGS sequence"/>
</dbReference>
<dbReference type="GO" id="GO:0007155">
    <property type="term" value="P:cell adhesion"/>
    <property type="evidence" value="ECO:0007669"/>
    <property type="project" value="InterPro"/>
</dbReference>
<keyword evidence="3" id="KW-0175">Coiled coil</keyword>
<evidence type="ECO:0000256" key="4">
    <source>
        <dbReference type="ARBA" id="ARBA00023143"/>
    </source>
</evidence>
<evidence type="ECO:0000256" key="2">
    <source>
        <dbReference type="ARBA" id="ARBA00011255"/>
    </source>
</evidence>
<reference evidence="8" key="1">
    <citation type="submission" date="2020-05" db="EMBL/GenBank/DDBJ databases">
        <title>Genomic insights into acetone-butanol-ethanol (ABE) fermentation by sequencing solventogenic clostridia strains.</title>
        <authorList>
            <person name="Brown S."/>
        </authorList>
    </citation>
    <scope>NUCLEOTIDE SEQUENCE</scope>
    <source>
        <strain evidence="8">DJ126</strain>
    </source>
</reference>
<protein>
    <recommendedName>
        <fullName evidence="5">Flagellar hook-associated protein 2</fullName>
        <shortName evidence="5">HAP2</shortName>
    </recommendedName>
    <alternativeName>
        <fullName evidence="5">Flagellar cap protein</fullName>
    </alternativeName>
</protein>
<evidence type="ECO:0000259" key="7">
    <source>
        <dbReference type="Pfam" id="PF07195"/>
    </source>
</evidence>
<evidence type="ECO:0000256" key="5">
    <source>
        <dbReference type="RuleBase" id="RU362066"/>
    </source>
</evidence>
<dbReference type="Pfam" id="PF07195">
    <property type="entry name" value="FliD_C"/>
    <property type="match status" value="1"/>
</dbReference>
<feature type="domain" description="Flagellar hook-associated protein 2 C-terminal" evidence="7">
    <location>
        <begin position="588"/>
        <end position="817"/>
    </location>
</feature>
<feature type="domain" description="Flagellar hook-associated protein 2 N-terminal" evidence="6">
    <location>
        <begin position="12"/>
        <end position="113"/>
    </location>
</feature>
<dbReference type="GO" id="GO:0009424">
    <property type="term" value="C:bacterial-type flagellum hook"/>
    <property type="evidence" value="ECO:0007669"/>
    <property type="project" value="UniProtKB-UniRule"/>
</dbReference>
<dbReference type="Gene3D" id="3.90.930.1">
    <property type="match status" value="1"/>
</dbReference>
<comment type="subunit">
    <text evidence="2 5">Homopentamer.</text>
</comment>
<dbReference type="GO" id="GO:0005576">
    <property type="term" value="C:extracellular region"/>
    <property type="evidence" value="ECO:0007669"/>
    <property type="project" value="UniProtKB-SubCell"/>
</dbReference>
<dbReference type="PANTHER" id="PTHR30288:SF0">
    <property type="entry name" value="FLAGELLAR HOOK-ASSOCIATED PROTEIN 2"/>
    <property type="match status" value="1"/>
</dbReference>
<organism evidence="8 9">
    <name type="scientific">Clostridium beijerinckii</name>
    <name type="common">Clostridium MP</name>
    <dbReference type="NCBI Taxonomy" id="1520"/>
    <lineage>
        <taxon>Bacteria</taxon>
        <taxon>Bacillati</taxon>
        <taxon>Bacillota</taxon>
        <taxon>Clostridia</taxon>
        <taxon>Eubacteriales</taxon>
        <taxon>Clostridiaceae</taxon>
        <taxon>Clostridium</taxon>
    </lineage>
</organism>
<comment type="caution">
    <text evidence="8">The sequence shown here is derived from an EMBL/GenBank/DDBJ whole genome shotgun (WGS) entry which is preliminary data.</text>
</comment>
<evidence type="ECO:0000259" key="6">
    <source>
        <dbReference type="Pfam" id="PF02465"/>
    </source>
</evidence>
<dbReference type="InterPro" id="IPR040026">
    <property type="entry name" value="FliD"/>
</dbReference>
<comment type="function">
    <text evidence="5">Required for morphogenesis and for the elongation of the flagellar filament by facilitating polymerization of the flagellin monomers at the tip of growing filament. Forms a capping structure, which prevents flagellin subunits (transported through the central channel of the flagellum) from leaking out without polymerization at the distal end.</text>
</comment>